<reference evidence="8" key="1">
    <citation type="journal article" date="2020" name="Nat. Ecol. Evol.">
        <title>Deeply conserved synteny resolves early events in vertebrate evolution.</title>
        <authorList>
            <person name="Simakov O."/>
            <person name="Marletaz F."/>
            <person name="Yue J.X."/>
            <person name="O'Connell B."/>
            <person name="Jenkins J."/>
            <person name="Brandt A."/>
            <person name="Calef R."/>
            <person name="Tung C.H."/>
            <person name="Huang T.K."/>
            <person name="Schmutz J."/>
            <person name="Satoh N."/>
            <person name="Yu J.K."/>
            <person name="Putnam N.H."/>
            <person name="Green R.E."/>
            <person name="Rokhsar D.S."/>
        </authorList>
    </citation>
    <scope>NUCLEOTIDE SEQUENCE [LARGE SCALE GENOMIC DNA]</scope>
    <source>
        <strain evidence="8">S238N-H82</strain>
    </source>
</reference>
<protein>
    <submittedName>
        <fullName evidence="9">Uncharacterized protein LOC118432597</fullName>
    </submittedName>
</protein>
<evidence type="ECO:0000313" key="9">
    <source>
        <dbReference type="RefSeq" id="XP_035700126.1"/>
    </source>
</evidence>
<evidence type="ECO:0000256" key="6">
    <source>
        <dbReference type="SAM" id="MobiDB-lite"/>
    </source>
</evidence>
<keyword evidence="8" id="KW-1185">Reference proteome</keyword>
<organism evidence="8 9">
    <name type="scientific">Branchiostoma floridae</name>
    <name type="common">Florida lancelet</name>
    <name type="synonym">Amphioxus</name>
    <dbReference type="NCBI Taxonomy" id="7739"/>
    <lineage>
        <taxon>Eukaryota</taxon>
        <taxon>Metazoa</taxon>
        <taxon>Chordata</taxon>
        <taxon>Cephalochordata</taxon>
        <taxon>Leptocardii</taxon>
        <taxon>Amphioxiformes</taxon>
        <taxon>Branchiostomatidae</taxon>
        <taxon>Branchiostoma</taxon>
    </lineage>
</organism>
<dbReference type="GO" id="GO:0006357">
    <property type="term" value="P:regulation of transcription by RNA polymerase II"/>
    <property type="evidence" value="ECO:0000318"/>
    <property type="project" value="GO_Central"/>
</dbReference>
<feature type="region of interest" description="Disordered" evidence="6">
    <location>
        <begin position="812"/>
        <end position="834"/>
    </location>
</feature>
<feature type="compositionally biased region" description="Polar residues" evidence="6">
    <location>
        <begin position="376"/>
        <end position="392"/>
    </location>
</feature>
<gene>
    <name evidence="9" type="primary">LOC118432597</name>
</gene>
<evidence type="ECO:0000256" key="4">
    <source>
        <dbReference type="ARBA" id="ARBA00023125"/>
    </source>
</evidence>
<feature type="region of interest" description="Disordered" evidence="6">
    <location>
        <begin position="321"/>
        <end position="512"/>
    </location>
</feature>
<dbReference type="OMA" id="YLARNCW"/>
<sequence length="834" mass="92428">MAAAAVDSVARLYKDLEKTYIGAVDDVEKAAEEAVASVTFPIFSFSQGQLTPAQCWKIMVTCVFFFPYLLKPASPSYACPVRKKNTRRRRCNKCKGCLMEDCGRCCDCQRKRICKKRKCLDPVFSQGARCLICTQTGAVAALSECSTCGEILHPRCVAVLGERGSTKDDRTQQTWECPKCCQGKIAHTKGRVYSGPLPTLLENSVLLAGFTDYLARNSWALGLCDAGSLGWGSDPEDILRQLAGIWVEHLPIAKKGLSDEDFEGLVVSLEDCVAVLEWYGLNHGMFDGLVPLARRMVGKEVKSGYWKEEDPYLVEKPEFLKRKRRNRKSQSTANKSPRSDSDGSPVENSPLLRLLTSDSSSTNSSPVGPASDVCSPETSTDSTSKNSPSYSQAADKAISLPTVQVEEKQTEDGVRDGTAEKPDCVPLIDLSNSPERDPLPQTSRKSDSAFPSTWYFDDSDSDDYLPTPPRCLSPQPANQTDRNFSESPQLSWKGPRENGTETARTQGTEQAGDYINDTLDVMFKHAHSTLDVMFEHAHSSLHSTPGSTMMSAQNSTADDFVNVINKKFEDHFSANVSMEDQYQEFPPFSNSTTSAPSKRMHRRQAMLRGSPQAGFEVRQQATCPCFFCTSGTAATTQSLPNRQPTFPQQKQPSRWNPPTNKPPPARSATRYSSRCRCAAYSRPKVQPQNEQHANKMRRTAPSMSHPQPGRSRQNPVANIPPVRSYPPSWPATNQQMQPVTNRSGVASYRQGSRENHDGSWFDVDSTQPMPTAYRATVHVSVAPPETADNPVDFGWKVQSHPGQPLVDKNRYFPSARHGGRRKQMEDIQSYSYGL</sequence>
<feature type="compositionally biased region" description="Polar residues" evidence="6">
    <location>
        <begin position="701"/>
        <end position="716"/>
    </location>
</feature>
<evidence type="ECO:0000256" key="1">
    <source>
        <dbReference type="ARBA" id="ARBA00022723"/>
    </source>
</evidence>
<dbReference type="GO" id="GO:0003677">
    <property type="term" value="F:DNA binding"/>
    <property type="evidence" value="ECO:0007669"/>
    <property type="project" value="UniProtKB-KW"/>
</dbReference>
<feature type="compositionally biased region" description="Basic and acidic residues" evidence="6">
    <location>
        <begin position="405"/>
        <end position="423"/>
    </location>
</feature>
<dbReference type="InterPro" id="IPR011011">
    <property type="entry name" value="Znf_FYVE_PHD"/>
</dbReference>
<evidence type="ECO:0000256" key="2">
    <source>
        <dbReference type="ARBA" id="ARBA00022771"/>
    </source>
</evidence>
<feature type="compositionally biased region" description="Polar residues" evidence="6">
    <location>
        <begin position="500"/>
        <end position="509"/>
    </location>
</feature>
<feature type="compositionally biased region" description="Low complexity" evidence="6">
    <location>
        <begin position="349"/>
        <end position="366"/>
    </location>
</feature>
<feature type="compositionally biased region" description="Polar residues" evidence="6">
    <location>
        <begin position="636"/>
        <end position="658"/>
    </location>
</feature>
<dbReference type="InterPro" id="IPR013083">
    <property type="entry name" value="Znf_RING/FYVE/PHD"/>
</dbReference>
<keyword evidence="2 5" id="KW-0863">Zinc-finger</keyword>
<accession>A0A9J7MG17</accession>
<dbReference type="GeneID" id="118432597"/>
<dbReference type="Proteomes" id="UP000001554">
    <property type="component" value="Chromosome 2"/>
</dbReference>
<dbReference type="GO" id="GO:0008270">
    <property type="term" value="F:zinc ion binding"/>
    <property type="evidence" value="ECO:0007669"/>
    <property type="project" value="UniProtKB-KW"/>
</dbReference>
<evidence type="ECO:0000256" key="3">
    <source>
        <dbReference type="ARBA" id="ARBA00022833"/>
    </source>
</evidence>
<dbReference type="AlphaFoldDB" id="A0A9J7MG17"/>
<feature type="domain" description="CXXC-type" evidence="7">
    <location>
        <begin position="84"/>
        <end position="120"/>
    </location>
</feature>
<dbReference type="SUPFAM" id="SSF57903">
    <property type="entry name" value="FYVE/PHD zinc finger"/>
    <property type="match status" value="1"/>
</dbReference>
<proteinExistence type="predicted"/>
<dbReference type="OrthoDB" id="10018269at2759"/>
<keyword evidence="1" id="KW-0479">Metal-binding</keyword>
<reference evidence="9" key="2">
    <citation type="submission" date="2025-08" db="UniProtKB">
        <authorList>
            <consortium name="RefSeq"/>
        </authorList>
    </citation>
    <scope>IDENTIFICATION</scope>
    <source>
        <strain evidence="9">S238N-H82</strain>
        <tissue evidence="9">Testes</tissue>
    </source>
</reference>
<dbReference type="Gene3D" id="3.30.40.10">
    <property type="entry name" value="Zinc/RING finger domain, C3HC4 (zinc finger)"/>
    <property type="match status" value="1"/>
</dbReference>
<dbReference type="GO" id="GO:0003712">
    <property type="term" value="F:transcription coregulator activity"/>
    <property type="evidence" value="ECO:0000318"/>
    <property type="project" value="GO_Central"/>
</dbReference>
<dbReference type="GO" id="GO:0006338">
    <property type="term" value="P:chromatin remodeling"/>
    <property type="evidence" value="ECO:0000318"/>
    <property type="project" value="GO_Central"/>
</dbReference>
<dbReference type="KEGG" id="bfo:118432597"/>
<feature type="compositionally biased region" description="Polar residues" evidence="6">
    <location>
        <begin position="475"/>
        <end position="490"/>
    </location>
</feature>
<feature type="region of interest" description="Disordered" evidence="6">
    <location>
        <begin position="584"/>
        <end position="608"/>
    </location>
</feature>
<keyword evidence="4" id="KW-0238">DNA-binding</keyword>
<dbReference type="InterPro" id="IPR002857">
    <property type="entry name" value="Znf_CXXC"/>
</dbReference>
<feature type="compositionally biased region" description="Polar residues" evidence="6">
    <location>
        <begin position="730"/>
        <end position="744"/>
    </location>
</feature>
<dbReference type="RefSeq" id="XP_035700126.1">
    <property type="nucleotide sequence ID" value="XM_035844233.1"/>
</dbReference>
<evidence type="ECO:0000313" key="8">
    <source>
        <dbReference type="Proteomes" id="UP000001554"/>
    </source>
</evidence>
<dbReference type="PROSITE" id="PS51058">
    <property type="entry name" value="ZF_CXXC"/>
    <property type="match status" value="1"/>
</dbReference>
<dbReference type="CDD" id="cd15555">
    <property type="entry name" value="PHD_KDM2A_2B"/>
    <property type="match status" value="1"/>
</dbReference>
<dbReference type="GO" id="GO:0032452">
    <property type="term" value="F:histone demethylase activity"/>
    <property type="evidence" value="ECO:0000318"/>
    <property type="project" value="GO_Central"/>
</dbReference>
<name>A0A9J7MG17_BRAFL</name>
<evidence type="ECO:0000259" key="7">
    <source>
        <dbReference type="PROSITE" id="PS51058"/>
    </source>
</evidence>
<keyword evidence="3" id="KW-0862">Zinc</keyword>
<evidence type="ECO:0000256" key="5">
    <source>
        <dbReference type="PROSITE-ProRule" id="PRU00509"/>
    </source>
</evidence>
<feature type="region of interest" description="Disordered" evidence="6">
    <location>
        <begin position="636"/>
        <end position="762"/>
    </location>
</feature>